<keyword evidence="8" id="KW-0418">Kinase</keyword>
<keyword evidence="4" id="KW-0723">Serine/threonine-protein kinase</keyword>
<keyword evidence="7 13" id="KW-0547">Nucleotide-binding</keyword>
<gene>
    <name evidence="17" type="primary">LOC106172023</name>
</gene>
<keyword evidence="6" id="KW-0479">Metal-binding</keyword>
<dbReference type="PROSITE" id="PS00108">
    <property type="entry name" value="PROTEIN_KINASE_ST"/>
    <property type="match status" value="1"/>
</dbReference>
<dbReference type="Gene3D" id="3.30.200.20">
    <property type="entry name" value="Phosphorylase Kinase, domain 1"/>
    <property type="match status" value="1"/>
</dbReference>
<keyword evidence="16" id="KW-1185">Reference proteome</keyword>
<evidence type="ECO:0000313" key="16">
    <source>
        <dbReference type="Proteomes" id="UP000085678"/>
    </source>
</evidence>
<evidence type="ECO:0000259" key="15">
    <source>
        <dbReference type="PROSITE" id="PS50011"/>
    </source>
</evidence>
<organism evidence="16 17">
    <name type="scientific">Lingula anatina</name>
    <name type="common">Brachiopod</name>
    <name type="synonym">Lingula unguis</name>
    <dbReference type="NCBI Taxonomy" id="7574"/>
    <lineage>
        <taxon>Eukaryota</taxon>
        <taxon>Metazoa</taxon>
        <taxon>Spiralia</taxon>
        <taxon>Lophotrochozoa</taxon>
        <taxon>Brachiopoda</taxon>
        <taxon>Linguliformea</taxon>
        <taxon>Lingulata</taxon>
        <taxon>Lingulida</taxon>
        <taxon>Linguloidea</taxon>
        <taxon>Lingulidae</taxon>
        <taxon>Lingula</taxon>
    </lineage>
</organism>
<dbReference type="SUPFAM" id="SSF56112">
    <property type="entry name" value="Protein kinase-like (PK-like)"/>
    <property type="match status" value="1"/>
</dbReference>
<evidence type="ECO:0000256" key="9">
    <source>
        <dbReference type="ARBA" id="ARBA00022840"/>
    </source>
</evidence>
<dbReference type="Gene3D" id="1.10.510.10">
    <property type="entry name" value="Transferase(Phosphotransferase) domain 1"/>
    <property type="match status" value="1"/>
</dbReference>
<dbReference type="KEGG" id="lak:106172023"/>
<dbReference type="InterPro" id="IPR011009">
    <property type="entry name" value="Kinase-like_dom_sf"/>
</dbReference>
<name>A0A1S3JDT6_LINAN</name>
<comment type="catalytic activity">
    <reaction evidence="11">
        <text>L-threonyl-[protein] + ATP = O-phospho-L-threonyl-[protein] + ADP + H(+)</text>
        <dbReference type="Rhea" id="RHEA:46608"/>
        <dbReference type="Rhea" id="RHEA-COMP:11060"/>
        <dbReference type="Rhea" id="RHEA-COMP:11605"/>
        <dbReference type="ChEBI" id="CHEBI:15378"/>
        <dbReference type="ChEBI" id="CHEBI:30013"/>
        <dbReference type="ChEBI" id="CHEBI:30616"/>
        <dbReference type="ChEBI" id="CHEBI:61977"/>
        <dbReference type="ChEBI" id="CHEBI:456216"/>
        <dbReference type="EC" id="2.7.11.1"/>
    </reaction>
</comment>
<comment type="catalytic activity">
    <reaction evidence="12">
        <text>L-seryl-[protein] + ATP = O-phospho-L-seryl-[protein] + ADP + H(+)</text>
        <dbReference type="Rhea" id="RHEA:17989"/>
        <dbReference type="Rhea" id="RHEA-COMP:9863"/>
        <dbReference type="Rhea" id="RHEA-COMP:11604"/>
        <dbReference type="ChEBI" id="CHEBI:15378"/>
        <dbReference type="ChEBI" id="CHEBI:29999"/>
        <dbReference type="ChEBI" id="CHEBI:30616"/>
        <dbReference type="ChEBI" id="CHEBI:83421"/>
        <dbReference type="ChEBI" id="CHEBI:456216"/>
        <dbReference type="EC" id="2.7.11.1"/>
    </reaction>
</comment>
<evidence type="ECO:0000256" key="11">
    <source>
        <dbReference type="ARBA" id="ARBA00047899"/>
    </source>
</evidence>
<dbReference type="FunFam" id="3.30.200.20:FF:000097">
    <property type="entry name" value="Probable serine/threonine-protein kinase nek1"/>
    <property type="match status" value="1"/>
</dbReference>
<keyword evidence="10" id="KW-0460">Magnesium</keyword>
<dbReference type="InterPro" id="IPR008271">
    <property type="entry name" value="Ser/Thr_kinase_AS"/>
</dbReference>
<dbReference type="AlphaFoldDB" id="A0A1S3JDT6"/>
<keyword evidence="9 13" id="KW-0067">ATP-binding</keyword>
<dbReference type="EC" id="2.7.11.1" evidence="3"/>
<dbReference type="GO" id="GO:0004674">
    <property type="term" value="F:protein serine/threonine kinase activity"/>
    <property type="evidence" value="ECO:0007669"/>
    <property type="project" value="UniProtKB-KW"/>
</dbReference>
<dbReference type="GO" id="GO:0046872">
    <property type="term" value="F:metal ion binding"/>
    <property type="evidence" value="ECO:0007669"/>
    <property type="project" value="UniProtKB-KW"/>
</dbReference>
<evidence type="ECO:0000256" key="14">
    <source>
        <dbReference type="SAM" id="MobiDB-lite"/>
    </source>
</evidence>
<evidence type="ECO:0000313" key="17">
    <source>
        <dbReference type="RefSeq" id="XP_013408054.1"/>
    </source>
</evidence>
<dbReference type="CDD" id="cd08215">
    <property type="entry name" value="STKc_Nek"/>
    <property type="match status" value="1"/>
</dbReference>
<accession>A0A1S3JDT6</accession>
<dbReference type="GO" id="GO:0005524">
    <property type="term" value="F:ATP binding"/>
    <property type="evidence" value="ECO:0007669"/>
    <property type="project" value="UniProtKB-UniRule"/>
</dbReference>
<reference evidence="17" key="1">
    <citation type="submission" date="2025-08" db="UniProtKB">
        <authorList>
            <consortium name="RefSeq"/>
        </authorList>
    </citation>
    <scope>IDENTIFICATION</scope>
    <source>
        <tissue evidence="17">Gonads</tissue>
    </source>
</reference>
<dbReference type="PANTHER" id="PTHR44899">
    <property type="entry name" value="CAMK FAMILY PROTEIN KINASE"/>
    <property type="match status" value="1"/>
</dbReference>
<evidence type="ECO:0000256" key="8">
    <source>
        <dbReference type="ARBA" id="ARBA00022777"/>
    </source>
</evidence>
<evidence type="ECO:0000256" key="10">
    <source>
        <dbReference type="ARBA" id="ARBA00022842"/>
    </source>
</evidence>
<evidence type="ECO:0000256" key="5">
    <source>
        <dbReference type="ARBA" id="ARBA00022679"/>
    </source>
</evidence>
<dbReference type="InterPro" id="IPR000719">
    <property type="entry name" value="Prot_kinase_dom"/>
</dbReference>
<protein>
    <recommendedName>
        <fullName evidence="3">non-specific serine/threonine protein kinase</fullName>
        <ecNumber evidence="3">2.7.11.1</ecNumber>
    </recommendedName>
</protein>
<dbReference type="STRING" id="7574.A0A1S3JDT6"/>
<dbReference type="OrthoDB" id="248923at2759"/>
<dbReference type="InterPro" id="IPR051131">
    <property type="entry name" value="NEK_Ser/Thr_kinase_NIMA"/>
</dbReference>
<sequence>MAENYEKESVIGSGTFGRAWLVVSKINKRKYVLKEILVRGLSKKQREQSLTEVAVLSRCKHWNIIRYKDAFVTSNMMLNLVMEFADGGDLSQKIQQQNGQHFSTEVILDWFVQICFALKYIHGQKFLHRDLKTQNVFLTSENVIKVGDFGIAKMLEGSQDHADTAIGTPYYLSPEICQQKPYNYKTDMWSLGCILYELICLTHAFDGSNFTSLVVKIMQGKYKPIPRKFGPLLDDLVAVLLRLEPESRPSAQQILYIPAIKSYVENCVLRQREVYEKKLSGSITDTPQPQPGQRETSLHTTDASNTPEIPQRVTKKFSSFLPESPKRASLGTPDVSRRVKKKAPSCTPESAKEKTAFKTPDIPSWVKDSSKEARRPSAKKGQLSSDSSHVPIQNLNERTPPKMHRDDTHAQEIAGRTRTFSFRTPRQHRPVVSCKRTMSIDRATVRKRNKLSMPPDSQTTLVQTILKQKEKEHQLFGDSIAVLENDPPVFKLSHKSRQLQDITNLSQERMRRLSSLTYSVKKLLCTNRNKEQTQVQKNKHPELSQLPVDDDDVFTGNDVLNEKGKSKVSKFSDASKGDDVQAKVNQLLLTSYKLNLHSTYATMEMISSFLERQLGLEQFGKTYSDIRNWLHGCHFDDISCIRQMVYTPLILRLIELEEK</sequence>
<evidence type="ECO:0000256" key="13">
    <source>
        <dbReference type="PROSITE-ProRule" id="PRU10141"/>
    </source>
</evidence>
<feature type="domain" description="Protein kinase" evidence="15">
    <location>
        <begin position="5"/>
        <end position="260"/>
    </location>
</feature>
<evidence type="ECO:0000256" key="6">
    <source>
        <dbReference type="ARBA" id="ARBA00022723"/>
    </source>
</evidence>
<comment type="similarity">
    <text evidence="2">Belongs to the protein kinase superfamily. NEK Ser/Thr protein kinase family. NIMA subfamily.</text>
</comment>
<comment type="cofactor">
    <cofactor evidence="1">
        <name>Mg(2+)</name>
        <dbReference type="ChEBI" id="CHEBI:18420"/>
    </cofactor>
</comment>
<feature type="compositionally biased region" description="Polar residues" evidence="14">
    <location>
        <begin position="382"/>
        <end position="397"/>
    </location>
</feature>
<dbReference type="Pfam" id="PF00069">
    <property type="entry name" value="Pkinase"/>
    <property type="match status" value="1"/>
</dbReference>
<evidence type="ECO:0000256" key="3">
    <source>
        <dbReference type="ARBA" id="ARBA00012513"/>
    </source>
</evidence>
<dbReference type="InterPro" id="IPR017441">
    <property type="entry name" value="Protein_kinase_ATP_BS"/>
</dbReference>
<dbReference type="PROSITE" id="PS50011">
    <property type="entry name" value="PROTEIN_KINASE_DOM"/>
    <property type="match status" value="1"/>
</dbReference>
<dbReference type="PANTHER" id="PTHR44899:SF3">
    <property type="entry name" value="SERINE_THREONINE-PROTEIN KINASE NEK1"/>
    <property type="match status" value="1"/>
</dbReference>
<dbReference type="Proteomes" id="UP000085678">
    <property type="component" value="Unplaced"/>
</dbReference>
<dbReference type="InParanoid" id="A0A1S3JDT6"/>
<dbReference type="PROSITE" id="PS00107">
    <property type="entry name" value="PROTEIN_KINASE_ATP"/>
    <property type="match status" value="1"/>
</dbReference>
<dbReference type="FunFam" id="1.10.510.10:FF:000172">
    <property type="entry name" value="serine/threonine-protein kinase Nek1 isoform X1"/>
    <property type="match status" value="1"/>
</dbReference>
<evidence type="ECO:0000256" key="12">
    <source>
        <dbReference type="ARBA" id="ARBA00048679"/>
    </source>
</evidence>
<evidence type="ECO:0000256" key="7">
    <source>
        <dbReference type="ARBA" id="ARBA00022741"/>
    </source>
</evidence>
<evidence type="ECO:0000256" key="1">
    <source>
        <dbReference type="ARBA" id="ARBA00001946"/>
    </source>
</evidence>
<feature type="region of interest" description="Disordered" evidence="14">
    <location>
        <begin position="280"/>
        <end position="407"/>
    </location>
</feature>
<proteinExistence type="inferred from homology"/>
<keyword evidence="5" id="KW-0808">Transferase</keyword>
<dbReference type="SMART" id="SM00220">
    <property type="entry name" value="S_TKc"/>
    <property type="match status" value="1"/>
</dbReference>
<dbReference type="RefSeq" id="XP_013408054.1">
    <property type="nucleotide sequence ID" value="XM_013552600.2"/>
</dbReference>
<feature type="compositionally biased region" description="Polar residues" evidence="14">
    <location>
        <begin position="281"/>
        <end position="308"/>
    </location>
</feature>
<evidence type="ECO:0000256" key="4">
    <source>
        <dbReference type="ARBA" id="ARBA00022527"/>
    </source>
</evidence>
<dbReference type="GeneID" id="106172023"/>
<feature type="binding site" evidence="13">
    <location>
        <position position="34"/>
    </location>
    <ligand>
        <name>ATP</name>
        <dbReference type="ChEBI" id="CHEBI:30616"/>
    </ligand>
</feature>
<evidence type="ECO:0000256" key="2">
    <source>
        <dbReference type="ARBA" id="ARBA00010886"/>
    </source>
</evidence>